<dbReference type="PANTHER" id="PTHR30047">
    <property type="entry name" value="HIGH-AFFINITY CHOLINE TRANSPORT PROTEIN-RELATED"/>
    <property type="match status" value="1"/>
</dbReference>
<feature type="transmembrane region" description="Helical" evidence="8">
    <location>
        <begin position="440"/>
        <end position="460"/>
    </location>
</feature>
<feature type="transmembrane region" description="Helical" evidence="8">
    <location>
        <begin position="400"/>
        <end position="428"/>
    </location>
</feature>
<feature type="transmembrane region" description="Helical" evidence="8">
    <location>
        <begin position="257"/>
        <end position="281"/>
    </location>
</feature>
<feature type="transmembrane region" description="Helical" evidence="8">
    <location>
        <begin position="86"/>
        <end position="107"/>
    </location>
</feature>
<proteinExistence type="inferred from homology"/>
<feature type="transmembrane region" description="Helical" evidence="8">
    <location>
        <begin position="466"/>
        <end position="489"/>
    </location>
</feature>
<feature type="transmembrane region" description="Helical" evidence="8">
    <location>
        <begin position="227"/>
        <end position="245"/>
    </location>
</feature>
<evidence type="ECO:0000313" key="10">
    <source>
        <dbReference type="Proteomes" id="UP000184226"/>
    </source>
</evidence>
<protein>
    <submittedName>
        <fullName evidence="9">Choline/glycine/proline betaine transport protein</fullName>
    </submittedName>
</protein>
<evidence type="ECO:0000256" key="3">
    <source>
        <dbReference type="ARBA" id="ARBA00022448"/>
    </source>
</evidence>
<sequence>MKTTLHPPVFITSAAFMLVIVLLTVFAPATAESVFNMVQSWILEKLSWFYILTVAIILLSVVYLAISRYGDIKLGPDHSQPDYRSVTWFAMLFSAGMGIGLMFFGVAEPVMHFLSPPVGTGSNVDAAREAMRITFFHWGLHAWSIYAIVGLILAFFSYRHGLPLTLRSALYPLIGDRIHGPIGHAVDIFAIIGTVFGIATSLGVGVAQINSGLNHLFGVPVSVTMQVILIIVASSLATISVASGLDRGIRILSETNLALAVLLLLFVLILGPTVFILQTFVQNTGSYLSDLVTKTFNLYAYEPNDWIGGWTLFYWGWWIAWSPFVGLFIARISRGRTISEFVRGVLLVPAGFTLFWMTVFGDTAIHFILIDGIKDFGQAVAQDSSLALFLFLEQLPLASITSFIAIIMVVVFFVTSADSGALVVDLLASGGAENSPVWQRIFWSLLIGAVAIALLLANGLKALQTATIASALPFSVILLFSIWGLFKALKLDATKQRIRYQTVMRSQPLSNGQSWQRRLRNMVMMPKRKHVLFFMNDVVLPAMHAVAQELRQQDYEVEVYEKGENDEIRLEVLHQGDVMDFSYAVWPLEQVRPVLTPDEVNDEEERRFFRAEVFLREGGQDYDIMGWSREDVIGDVLDQYERHRQYLHIVHGSVAAPAEIKLSGS</sequence>
<evidence type="ECO:0000256" key="2">
    <source>
        <dbReference type="ARBA" id="ARBA00005658"/>
    </source>
</evidence>
<evidence type="ECO:0000256" key="7">
    <source>
        <dbReference type="ARBA" id="ARBA00023136"/>
    </source>
</evidence>
<keyword evidence="3" id="KW-0813">Transport</keyword>
<dbReference type="Proteomes" id="UP000184226">
    <property type="component" value="Unassembled WGS sequence"/>
</dbReference>
<feature type="transmembrane region" description="Helical" evidence="8">
    <location>
        <begin position="47"/>
        <end position="66"/>
    </location>
</feature>
<comment type="similarity">
    <text evidence="2">Belongs to the BCCT transporter (TC 2.A.15) family.</text>
</comment>
<feature type="transmembrane region" description="Helical" evidence="8">
    <location>
        <begin position="344"/>
        <end position="369"/>
    </location>
</feature>
<keyword evidence="4" id="KW-1003">Cell membrane</keyword>
<feature type="transmembrane region" description="Helical" evidence="8">
    <location>
        <begin position="185"/>
        <end position="207"/>
    </location>
</feature>
<keyword evidence="6 8" id="KW-1133">Transmembrane helix</keyword>
<keyword evidence="7 8" id="KW-0472">Membrane</keyword>
<dbReference type="PROSITE" id="PS01303">
    <property type="entry name" value="BCCT"/>
    <property type="match status" value="1"/>
</dbReference>
<dbReference type="GO" id="GO:0022857">
    <property type="term" value="F:transmembrane transporter activity"/>
    <property type="evidence" value="ECO:0007669"/>
    <property type="project" value="InterPro"/>
</dbReference>
<reference evidence="9 10" key="1">
    <citation type="submission" date="2016-11" db="EMBL/GenBank/DDBJ databases">
        <authorList>
            <person name="Jaros S."/>
            <person name="Januszkiewicz K."/>
            <person name="Wedrychowicz H."/>
        </authorList>
    </citation>
    <scope>NUCLEOTIDE SEQUENCE [LARGE SCALE GENOMIC DNA]</scope>
    <source>
        <strain evidence="9 10">CGMCC 1.10190</strain>
    </source>
</reference>
<feature type="transmembrane region" description="Helical" evidence="8">
    <location>
        <begin position="138"/>
        <end position="158"/>
    </location>
</feature>
<evidence type="ECO:0000313" key="9">
    <source>
        <dbReference type="EMBL" id="SHI12191.1"/>
    </source>
</evidence>
<dbReference type="PANTHER" id="PTHR30047:SF7">
    <property type="entry name" value="HIGH-AFFINITY CHOLINE TRANSPORT PROTEIN"/>
    <property type="match status" value="1"/>
</dbReference>
<evidence type="ECO:0000256" key="5">
    <source>
        <dbReference type="ARBA" id="ARBA00022692"/>
    </source>
</evidence>
<dbReference type="NCBIfam" id="NF007399">
    <property type="entry name" value="PRK09928.1"/>
    <property type="match status" value="1"/>
</dbReference>
<dbReference type="InterPro" id="IPR018093">
    <property type="entry name" value="BCCT_CS"/>
</dbReference>
<dbReference type="GO" id="GO:0005886">
    <property type="term" value="C:plasma membrane"/>
    <property type="evidence" value="ECO:0007669"/>
    <property type="project" value="UniProtKB-SubCell"/>
</dbReference>
<evidence type="ECO:0000256" key="8">
    <source>
        <dbReference type="SAM" id="Phobius"/>
    </source>
</evidence>
<keyword evidence="5 8" id="KW-0812">Transmembrane</keyword>
<dbReference type="STRING" id="658167.SAMN04488135_109158"/>
<dbReference type="AlphaFoldDB" id="A0A1M5YJJ0"/>
<dbReference type="OrthoDB" id="9775735at2"/>
<dbReference type="EMBL" id="FQXE01000009">
    <property type="protein sequence ID" value="SHI12191.1"/>
    <property type="molecule type" value="Genomic_DNA"/>
</dbReference>
<organism evidence="9 10">
    <name type="scientific">Pollutimonas bauzanensis</name>
    <dbReference type="NCBI Taxonomy" id="658167"/>
    <lineage>
        <taxon>Bacteria</taxon>
        <taxon>Pseudomonadati</taxon>
        <taxon>Pseudomonadota</taxon>
        <taxon>Betaproteobacteria</taxon>
        <taxon>Burkholderiales</taxon>
        <taxon>Alcaligenaceae</taxon>
        <taxon>Pollutimonas</taxon>
    </lineage>
</organism>
<feature type="transmembrane region" description="Helical" evidence="8">
    <location>
        <begin position="312"/>
        <end position="332"/>
    </location>
</feature>
<keyword evidence="10" id="KW-1185">Reference proteome</keyword>
<dbReference type="NCBIfam" id="TIGR00842">
    <property type="entry name" value="bcct"/>
    <property type="match status" value="1"/>
</dbReference>
<dbReference type="InterPro" id="IPR000060">
    <property type="entry name" value="BCCT_transptr"/>
</dbReference>
<dbReference type="RefSeq" id="WP_073104999.1">
    <property type="nucleotide sequence ID" value="NZ_FQXE01000009.1"/>
</dbReference>
<gene>
    <name evidence="9" type="ORF">SAMN04488135_109158</name>
</gene>
<evidence type="ECO:0000256" key="6">
    <source>
        <dbReference type="ARBA" id="ARBA00022989"/>
    </source>
</evidence>
<accession>A0A1M5YJJ0</accession>
<comment type="subcellular location">
    <subcellularLocation>
        <location evidence="1">Cell membrane</location>
        <topology evidence="1">Multi-pass membrane protein</topology>
    </subcellularLocation>
</comment>
<evidence type="ECO:0000256" key="4">
    <source>
        <dbReference type="ARBA" id="ARBA00022475"/>
    </source>
</evidence>
<dbReference type="Pfam" id="PF02028">
    <property type="entry name" value="BCCT"/>
    <property type="match status" value="1"/>
</dbReference>
<name>A0A1M5YJJ0_9BURK</name>
<evidence type="ECO:0000256" key="1">
    <source>
        <dbReference type="ARBA" id="ARBA00004651"/>
    </source>
</evidence>